<evidence type="ECO:0000313" key="3">
    <source>
        <dbReference type="Proteomes" id="UP001597472"/>
    </source>
</evidence>
<comment type="caution">
    <text evidence="2">The sequence shown here is derived from an EMBL/GenBank/DDBJ whole genome shotgun (WGS) entry which is preliminary data.</text>
</comment>
<evidence type="ECO:0000313" key="2">
    <source>
        <dbReference type="EMBL" id="MFD2551606.1"/>
    </source>
</evidence>
<organism evidence="2 3">
    <name type="scientific">Bizionia sediminis</name>
    <dbReference type="NCBI Taxonomy" id="1737064"/>
    <lineage>
        <taxon>Bacteria</taxon>
        <taxon>Pseudomonadati</taxon>
        <taxon>Bacteroidota</taxon>
        <taxon>Flavobacteriia</taxon>
        <taxon>Flavobacteriales</taxon>
        <taxon>Flavobacteriaceae</taxon>
        <taxon>Bizionia</taxon>
    </lineage>
</organism>
<proteinExistence type="predicted"/>
<dbReference type="Pfam" id="PF09697">
    <property type="entry name" value="Porph_ging"/>
    <property type="match status" value="1"/>
</dbReference>
<keyword evidence="3" id="KW-1185">Reference proteome</keyword>
<dbReference type="RefSeq" id="WP_376892878.1">
    <property type="nucleotide sequence ID" value="NZ_JBHULS010000002.1"/>
</dbReference>
<feature type="signal peptide" evidence="1">
    <location>
        <begin position="1"/>
        <end position="20"/>
    </location>
</feature>
<accession>A0ABW5KRI5</accession>
<dbReference type="InterPro" id="IPR005901">
    <property type="entry name" value="GLPGLI"/>
</dbReference>
<keyword evidence="1" id="KW-0732">Signal</keyword>
<dbReference type="EMBL" id="JBHULS010000002">
    <property type="protein sequence ID" value="MFD2551606.1"/>
    <property type="molecule type" value="Genomic_DNA"/>
</dbReference>
<reference evidence="3" key="1">
    <citation type="journal article" date="2019" name="Int. J. Syst. Evol. Microbiol.">
        <title>The Global Catalogue of Microorganisms (GCM) 10K type strain sequencing project: providing services to taxonomists for standard genome sequencing and annotation.</title>
        <authorList>
            <consortium name="The Broad Institute Genomics Platform"/>
            <consortium name="The Broad Institute Genome Sequencing Center for Infectious Disease"/>
            <person name="Wu L."/>
            <person name="Ma J."/>
        </authorList>
    </citation>
    <scope>NUCLEOTIDE SEQUENCE [LARGE SCALE GENOMIC DNA]</scope>
    <source>
        <strain evidence="3">KCTC 42587</strain>
    </source>
</reference>
<gene>
    <name evidence="2" type="ORF">ACFSQP_07230</name>
</gene>
<name>A0ABW5KRI5_9FLAO</name>
<sequence length="242" mass="27830">MKTTHILINIFLLYCFSSFAQNGGGKVEYSLEIFFQNNQNNTPDKTKEILNNISEASESVNLELIFNHNKSVFRHQKSILPENISPTFYAMAKMIGSKGIYFTDIVNNNQVLEINRGGKTYLINLEKKDIEWSLTKETKQIGKYKCYLAFTNEIIRNNNHKIIAWYAPNIAAPFGPLKYGKLPGLILELEYGNTLIFKAKKISFENINYSIEFPKKGTVISELEYSKISTQNLQSFKDDLKR</sequence>
<protein>
    <submittedName>
        <fullName evidence="2">GLPGLI family protein</fullName>
    </submittedName>
</protein>
<dbReference type="NCBIfam" id="TIGR01200">
    <property type="entry name" value="GLPGLI"/>
    <property type="match status" value="1"/>
</dbReference>
<feature type="chain" id="PRO_5046480188" evidence="1">
    <location>
        <begin position="21"/>
        <end position="242"/>
    </location>
</feature>
<dbReference type="Proteomes" id="UP001597472">
    <property type="component" value="Unassembled WGS sequence"/>
</dbReference>
<evidence type="ECO:0000256" key="1">
    <source>
        <dbReference type="SAM" id="SignalP"/>
    </source>
</evidence>